<organism evidence="12 13">
    <name type="scientific">Manihot esculenta</name>
    <name type="common">Cassava</name>
    <name type="synonym">Jatropha manihot</name>
    <dbReference type="NCBI Taxonomy" id="3983"/>
    <lineage>
        <taxon>Eukaryota</taxon>
        <taxon>Viridiplantae</taxon>
        <taxon>Streptophyta</taxon>
        <taxon>Embryophyta</taxon>
        <taxon>Tracheophyta</taxon>
        <taxon>Spermatophyta</taxon>
        <taxon>Magnoliopsida</taxon>
        <taxon>eudicotyledons</taxon>
        <taxon>Gunneridae</taxon>
        <taxon>Pentapetalae</taxon>
        <taxon>rosids</taxon>
        <taxon>fabids</taxon>
        <taxon>Malpighiales</taxon>
        <taxon>Euphorbiaceae</taxon>
        <taxon>Crotonoideae</taxon>
        <taxon>Manihoteae</taxon>
        <taxon>Manihot</taxon>
    </lineage>
</organism>
<evidence type="ECO:0000313" key="12">
    <source>
        <dbReference type="EMBL" id="OAY60594.1"/>
    </source>
</evidence>
<sequence length="521" mass="58315">MPSTFPKYEKLGKLFIVYENRDFIIVLRSCVKEREPTKMESVANPEKPHALCIPYPSQGHINPMLKLAKLLHHNGFHITFLHTDHTHQCLLESLGPNSLNGLPSFHFRTIPDGLPSTSTSTRNTPSLCRSMSETCLPHLRNLISELNHSSSSNVPPVTCIISDGVMSFSLDAAQELGIPHVLFWTTGACAFMAYLHFRHLIDKGLVPFKDESYLTNGVLDTVIDWIPGLNGIRLRDIPSFIRTTDPENFMLNFLISETQRAKEASAIVLNTFEALENEVFAALASLPLPRVYSIGSLQLLLNQAADDRLKSIQSNLWKEESGCLEWLDSKEPNSVIYVNFGSMIVTTGDKLVEIAWGLANSNKNFLWVIRPNLVSGTAAVLPPEFVTTTKERGFLASWCPQEQVLSHPSIGGFLTHSGWNSTLESICGGVPMICWPRSSEQQMNCRYCCLEWGIGMEMNSDVKRDEVERLVRVLMEGKKGNEMKKKAMEWRKIAEEAASPKGSSFQNLDNVVNHVLLSSRN</sequence>
<comment type="function">
    <text evidence="8">UDP-glucosyltransferase catalyzing in planta synthesis of cyanogenic glucosides. Able to glucosylate acetone cyanohydrin and 2-hydroxy-2-methylbutyronitrile, forming linamarin and lotaustralin. Also accepts, to some extent, a wide range of potential acceptor substrates, including simple alcohols, flavonoids, isoflavonoids and other hydroxynitriles such as p-hydroxymandelonitrile, mandelonitrile, (E)-4-hydroxy-2-methylbut-2-enenitrile and (E)- 2-(hydroxymethyl)but-2-enenitrile.</text>
</comment>
<protein>
    <recommendedName>
        <fullName evidence="10">Glycosyltransferase</fullName>
        <ecNumber evidence="10">2.4.1.-</ecNumber>
    </recommendedName>
</protein>
<dbReference type="GO" id="GO:0006952">
    <property type="term" value="P:defense response"/>
    <property type="evidence" value="ECO:0007669"/>
    <property type="project" value="UniProtKB-KW"/>
</dbReference>
<evidence type="ECO:0000259" key="11">
    <source>
        <dbReference type="Pfam" id="PF26168"/>
    </source>
</evidence>
<dbReference type="FunFam" id="3.40.50.2000:FF:000055">
    <property type="entry name" value="Glycosyltransferase"/>
    <property type="match status" value="1"/>
</dbReference>
<keyword evidence="3 9" id="KW-0328">Glycosyltransferase</keyword>
<comment type="caution">
    <text evidence="12">The sequence shown here is derived from an EMBL/GenBank/DDBJ whole genome shotgun (WGS) entry which is preliminary data.</text>
</comment>
<dbReference type="OMA" id="TPGESMG"/>
<dbReference type="Proteomes" id="UP000091857">
    <property type="component" value="Chromosome 1"/>
</dbReference>
<dbReference type="CDD" id="cd03784">
    <property type="entry name" value="GT1_Gtf-like"/>
    <property type="match status" value="1"/>
</dbReference>
<proteinExistence type="inferred from homology"/>
<evidence type="ECO:0000256" key="1">
    <source>
        <dbReference type="ARBA" id="ARBA00004935"/>
    </source>
</evidence>
<evidence type="ECO:0000256" key="7">
    <source>
        <dbReference type="ARBA" id="ARBA00052877"/>
    </source>
</evidence>
<dbReference type="EC" id="2.4.1.-" evidence="10"/>
<reference evidence="13" key="1">
    <citation type="journal article" date="2016" name="Nat. Biotechnol.">
        <title>Sequencing wild and cultivated cassava and related species reveals extensive interspecific hybridization and genetic diversity.</title>
        <authorList>
            <person name="Bredeson J.V."/>
            <person name="Lyons J.B."/>
            <person name="Prochnik S.E."/>
            <person name="Wu G.A."/>
            <person name="Ha C.M."/>
            <person name="Edsinger-Gonzales E."/>
            <person name="Grimwood J."/>
            <person name="Schmutz J."/>
            <person name="Rabbi I.Y."/>
            <person name="Egesi C."/>
            <person name="Nauluvula P."/>
            <person name="Lebot V."/>
            <person name="Ndunguru J."/>
            <person name="Mkamilo G."/>
            <person name="Bart R.S."/>
            <person name="Setter T.L."/>
            <person name="Gleadow R.M."/>
            <person name="Kulakow P."/>
            <person name="Ferguson M.E."/>
            <person name="Rounsley S."/>
            <person name="Rokhsar D.S."/>
        </authorList>
    </citation>
    <scope>NUCLEOTIDE SEQUENCE [LARGE SCALE GENOMIC DNA]</scope>
    <source>
        <strain evidence="13">cv. AM560-2</strain>
    </source>
</reference>
<dbReference type="Pfam" id="PF26168">
    <property type="entry name" value="Glyco_transf_N"/>
    <property type="match status" value="1"/>
</dbReference>
<dbReference type="InterPro" id="IPR058980">
    <property type="entry name" value="Glyco_transf_N"/>
</dbReference>
<dbReference type="AlphaFoldDB" id="A0A2C9WMS0"/>
<evidence type="ECO:0000256" key="3">
    <source>
        <dbReference type="ARBA" id="ARBA00022676"/>
    </source>
</evidence>
<dbReference type="InterPro" id="IPR035595">
    <property type="entry name" value="UDP_glycos_trans_CS"/>
</dbReference>
<dbReference type="InterPro" id="IPR002213">
    <property type="entry name" value="UDP_glucos_trans"/>
</dbReference>
<dbReference type="EMBL" id="CM004387">
    <property type="protein sequence ID" value="OAY60594.1"/>
    <property type="molecule type" value="Genomic_DNA"/>
</dbReference>
<keyword evidence="5" id="KW-0611">Plant defense</keyword>
<comment type="pathway">
    <text evidence="1">Pigment biosynthesis; anthocyanin biosynthesis.</text>
</comment>
<dbReference type="GO" id="GO:0050057">
    <property type="term" value="F:linamarin synthase activity"/>
    <property type="evidence" value="ECO:0007669"/>
    <property type="project" value="UniProtKB-EC"/>
</dbReference>
<evidence type="ECO:0000256" key="4">
    <source>
        <dbReference type="ARBA" id="ARBA00022679"/>
    </source>
</evidence>
<evidence type="ECO:0000313" key="13">
    <source>
        <dbReference type="Proteomes" id="UP000091857"/>
    </source>
</evidence>
<evidence type="ECO:0000256" key="9">
    <source>
        <dbReference type="RuleBase" id="RU003718"/>
    </source>
</evidence>
<dbReference type="FunFam" id="3.40.50.2000:FF:000027">
    <property type="entry name" value="Glycosyltransferase"/>
    <property type="match status" value="1"/>
</dbReference>
<dbReference type="GO" id="GO:0080043">
    <property type="term" value="F:quercetin 3-O-glucosyltransferase activity"/>
    <property type="evidence" value="ECO:0000318"/>
    <property type="project" value="GO_Central"/>
</dbReference>
<keyword evidence="4 9" id="KW-0808">Transferase</keyword>
<dbReference type="PANTHER" id="PTHR11926">
    <property type="entry name" value="GLUCOSYL/GLUCURONOSYL TRANSFERASES"/>
    <property type="match status" value="1"/>
</dbReference>
<evidence type="ECO:0000256" key="6">
    <source>
        <dbReference type="ARBA" id="ARBA00047606"/>
    </source>
</evidence>
<dbReference type="PROSITE" id="PS00375">
    <property type="entry name" value="UDPGT"/>
    <property type="match status" value="1"/>
</dbReference>
<comment type="catalytic activity">
    <reaction evidence="7">
        <text>2-hydroxy-2-methylpropanenitrile + UDP-alpha-D-glucose = linamarin + UDP + H(+)</text>
        <dbReference type="Rhea" id="RHEA:20009"/>
        <dbReference type="ChEBI" id="CHEBI:15348"/>
        <dbReference type="ChEBI" id="CHEBI:15378"/>
        <dbReference type="ChEBI" id="CHEBI:16441"/>
        <dbReference type="ChEBI" id="CHEBI:58223"/>
        <dbReference type="ChEBI" id="CHEBI:58885"/>
        <dbReference type="EC" id="2.4.1.63"/>
    </reaction>
</comment>
<dbReference type="GO" id="GO:0005737">
    <property type="term" value="C:cytoplasm"/>
    <property type="evidence" value="ECO:0000318"/>
    <property type="project" value="GO_Central"/>
</dbReference>
<dbReference type="GO" id="GO:0080044">
    <property type="term" value="F:quercetin 7-O-glucosyltransferase activity"/>
    <property type="evidence" value="ECO:0000318"/>
    <property type="project" value="GO_Central"/>
</dbReference>
<evidence type="ECO:0000256" key="10">
    <source>
        <dbReference type="RuleBase" id="RU362057"/>
    </source>
</evidence>
<evidence type="ECO:0000256" key="2">
    <source>
        <dbReference type="ARBA" id="ARBA00009995"/>
    </source>
</evidence>
<keyword evidence="13" id="KW-1185">Reference proteome</keyword>
<evidence type="ECO:0000256" key="5">
    <source>
        <dbReference type="ARBA" id="ARBA00022821"/>
    </source>
</evidence>
<feature type="domain" description="Glycosyltransferase N-terminal" evidence="11">
    <location>
        <begin position="52"/>
        <end position="176"/>
    </location>
</feature>
<dbReference type="SUPFAM" id="SSF53756">
    <property type="entry name" value="UDP-Glycosyltransferase/glycogen phosphorylase"/>
    <property type="match status" value="1"/>
</dbReference>
<dbReference type="Gramene" id="Manes.01G124300.1.v8.1">
    <property type="protein sequence ID" value="Manes.01G124300.1.v8.1.CDS"/>
    <property type="gene ID" value="Manes.01G124300.v8.1"/>
</dbReference>
<dbReference type="Pfam" id="PF00201">
    <property type="entry name" value="UDPGT"/>
    <property type="match status" value="1"/>
</dbReference>
<dbReference type="OrthoDB" id="5835829at2759"/>
<accession>A0A2C9WMS0</accession>
<gene>
    <name evidence="12" type="ORF">MANES_01G124300v8</name>
</gene>
<dbReference type="PANTHER" id="PTHR11926:SF774">
    <property type="entry name" value="UDP-GLYCOSYLTRANSFERASE 85A1-RELATED"/>
    <property type="match status" value="1"/>
</dbReference>
<comment type="catalytic activity">
    <reaction evidence="6">
        <text>an anthocyanidin + UDP-alpha-D-glucose + H(+) = an anthocyanidin 3-O-beta-D-glucoside + UDP</text>
        <dbReference type="Rhea" id="RHEA:20093"/>
        <dbReference type="ChEBI" id="CHEBI:15378"/>
        <dbReference type="ChEBI" id="CHEBI:16307"/>
        <dbReference type="ChEBI" id="CHEBI:58223"/>
        <dbReference type="ChEBI" id="CHEBI:58885"/>
        <dbReference type="ChEBI" id="CHEBI:143576"/>
        <dbReference type="EC" id="2.4.1.115"/>
    </reaction>
</comment>
<dbReference type="UniPathway" id="UPA00009"/>
<name>A0A2C9WMS0_MANES</name>
<dbReference type="GO" id="GO:0009718">
    <property type="term" value="P:anthocyanin-containing compound biosynthetic process"/>
    <property type="evidence" value="ECO:0007669"/>
    <property type="project" value="UniProtKB-UniPathway"/>
</dbReference>
<dbReference type="GO" id="GO:0047213">
    <property type="term" value="F:anthocyanidin 3-O-glucosyltransferase activity"/>
    <property type="evidence" value="ECO:0007669"/>
    <property type="project" value="UniProtKB-EC"/>
</dbReference>
<comment type="similarity">
    <text evidence="2 9">Belongs to the UDP-glycosyltransferase family.</text>
</comment>
<dbReference type="Gene3D" id="3.40.50.2000">
    <property type="entry name" value="Glycogen Phosphorylase B"/>
    <property type="match status" value="2"/>
</dbReference>
<evidence type="ECO:0000256" key="8">
    <source>
        <dbReference type="ARBA" id="ARBA00056778"/>
    </source>
</evidence>